<evidence type="ECO:0000313" key="2">
    <source>
        <dbReference type="EMBL" id="MBB5620825.1"/>
    </source>
</evidence>
<dbReference type="RefSeq" id="WP_183866841.1">
    <property type="nucleotide sequence ID" value="NZ_JACHCF010000004.1"/>
</dbReference>
<comment type="caution">
    <text evidence="2">The sequence shown here is derived from an EMBL/GenBank/DDBJ whole genome shotgun (WGS) entry which is preliminary data.</text>
</comment>
<dbReference type="EMBL" id="JACHCF010000004">
    <property type="protein sequence ID" value="MBB5620825.1"/>
    <property type="molecule type" value="Genomic_DNA"/>
</dbReference>
<evidence type="ECO:0000259" key="1">
    <source>
        <dbReference type="Pfam" id="PF12867"/>
    </source>
</evidence>
<sequence length="157" mass="18511">MTTTDLMILNFEEIRRRSSILWKAMPEALYNWQPDYNAMTSIQMVRHVLEGEFDFHKLIENKGSDGLSYTSPWKNKPFTSVSEEIEFSKPFRKVFLECIRSFSADDLSGIIIIRKELGQLRNLGDFIQRIAYHEAVHTGQFLSYMRTLNINRPKIWD</sequence>
<proteinExistence type="predicted"/>
<feature type="domain" description="DinB-like" evidence="1">
    <location>
        <begin position="11"/>
        <end position="140"/>
    </location>
</feature>
<dbReference type="Pfam" id="PF12867">
    <property type="entry name" value="DinB_2"/>
    <property type="match status" value="1"/>
</dbReference>
<reference evidence="2 3" key="1">
    <citation type="submission" date="2020-08" db="EMBL/GenBank/DDBJ databases">
        <title>Genomic Encyclopedia of Type Strains, Phase IV (KMG-V): Genome sequencing to study the core and pangenomes of soil and plant-associated prokaryotes.</title>
        <authorList>
            <person name="Whitman W."/>
        </authorList>
    </citation>
    <scope>NUCLEOTIDE SEQUENCE [LARGE SCALE GENOMIC DNA]</scope>
    <source>
        <strain evidence="2 3">MP7CTX6</strain>
    </source>
</reference>
<name>A0A7W8YS72_9SPHI</name>
<organism evidence="2 3">
    <name type="scientific">Pedobacter cryoconitis</name>
    <dbReference type="NCBI Taxonomy" id="188932"/>
    <lineage>
        <taxon>Bacteria</taxon>
        <taxon>Pseudomonadati</taxon>
        <taxon>Bacteroidota</taxon>
        <taxon>Sphingobacteriia</taxon>
        <taxon>Sphingobacteriales</taxon>
        <taxon>Sphingobacteriaceae</taxon>
        <taxon>Pedobacter</taxon>
    </lineage>
</organism>
<dbReference type="SUPFAM" id="SSF109854">
    <property type="entry name" value="DinB/YfiT-like putative metalloenzymes"/>
    <property type="match status" value="1"/>
</dbReference>
<dbReference type="Gene3D" id="1.20.120.450">
    <property type="entry name" value="dinb family like domain"/>
    <property type="match status" value="1"/>
</dbReference>
<evidence type="ECO:0000313" key="3">
    <source>
        <dbReference type="Proteomes" id="UP000537718"/>
    </source>
</evidence>
<accession>A0A7W8YS72</accession>
<gene>
    <name evidence="2" type="ORF">HDE69_001878</name>
</gene>
<dbReference type="AlphaFoldDB" id="A0A7W8YS72"/>
<protein>
    <submittedName>
        <fullName evidence="2">Putative damage-inducible protein DinB</fullName>
    </submittedName>
</protein>
<dbReference type="Proteomes" id="UP000537718">
    <property type="component" value="Unassembled WGS sequence"/>
</dbReference>
<dbReference type="InterPro" id="IPR024775">
    <property type="entry name" value="DinB-like"/>
</dbReference>
<dbReference type="InterPro" id="IPR034660">
    <property type="entry name" value="DinB/YfiT-like"/>
</dbReference>